<accession>A0ABR3IP72</accession>
<dbReference type="Proteomes" id="UP001556367">
    <property type="component" value="Unassembled WGS sequence"/>
</dbReference>
<gene>
    <name evidence="1" type="ORF">HGRIS_014922</name>
</gene>
<name>A0ABR3IP72_9AGAR</name>
<dbReference type="EMBL" id="JASNQZ010000019">
    <property type="protein sequence ID" value="KAL0945084.1"/>
    <property type="molecule type" value="Genomic_DNA"/>
</dbReference>
<evidence type="ECO:0000313" key="2">
    <source>
        <dbReference type="Proteomes" id="UP001556367"/>
    </source>
</evidence>
<keyword evidence="2" id="KW-1185">Reference proteome</keyword>
<proteinExistence type="predicted"/>
<sequence length="202" mass="22353">MEVLPILSDVMYPSPGQESSVDDFAVFLLDMFDFDEGNRVIHCRRELGFSMCGKRVNAKTDVCLTQKVNQAAAYILLVQEDKRLITPVDAEAQLIAEACAAFSENNNLRERVGLPRLTSMTFPGLTLIGSTPTFYKITVTEELLIALATAQYPATPTIVERLVPPIPDPTSFQSKGMLNLNNRIVALQCFQAFKGVVHDIDI</sequence>
<organism evidence="1 2">
    <name type="scientific">Hohenbuehelia grisea</name>
    <dbReference type="NCBI Taxonomy" id="104357"/>
    <lineage>
        <taxon>Eukaryota</taxon>
        <taxon>Fungi</taxon>
        <taxon>Dikarya</taxon>
        <taxon>Basidiomycota</taxon>
        <taxon>Agaricomycotina</taxon>
        <taxon>Agaricomycetes</taxon>
        <taxon>Agaricomycetidae</taxon>
        <taxon>Agaricales</taxon>
        <taxon>Pleurotineae</taxon>
        <taxon>Pleurotaceae</taxon>
        <taxon>Hohenbuehelia</taxon>
    </lineage>
</organism>
<comment type="caution">
    <text evidence="1">The sequence shown here is derived from an EMBL/GenBank/DDBJ whole genome shotgun (WGS) entry which is preliminary data.</text>
</comment>
<evidence type="ECO:0000313" key="1">
    <source>
        <dbReference type="EMBL" id="KAL0945084.1"/>
    </source>
</evidence>
<protein>
    <submittedName>
        <fullName evidence="1">Uncharacterized protein</fullName>
    </submittedName>
</protein>
<reference evidence="2" key="1">
    <citation type="submission" date="2024-06" db="EMBL/GenBank/DDBJ databases">
        <title>Multi-omics analyses provide insights into the biosynthesis of the anticancer antibiotic pleurotin in Hohenbuehelia grisea.</title>
        <authorList>
            <person name="Weaver J.A."/>
            <person name="Alberti F."/>
        </authorList>
    </citation>
    <scope>NUCLEOTIDE SEQUENCE [LARGE SCALE GENOMIC DNA]</scope>
    <source>
        <strain evidence="2">T-177</strain>
    </source>
</reference>